<organism evidence="3 4">
    <name type="scientific">Elstera cyanobacteriorum</name>
    <dbReference type="NCBI Taxonomy" id="2022747"/>
    <lineage>
        <taxon>Bacteria</taxon>
        <taxon>Pseudomonadati</taxon>
        <taxon>Pseudomonadota</taxon>
        <taxon>Alphaproteobacteria</taxon>
        <taxon>Rhodospirillales</taxon>
        <taxon>Rhodospirillaceae</taxon>
        <taxon>Elstera</taxon>
    </lineage>
</organism>
<dbReference type="AlphaFoldDB" id="A0A255XYK2"/>
<feature type="region of interest" description="Disordered" evidence="1">
    <location>
        <begin position="1"/>
        <end position="20"/>
    </location>
</feature>
<feature type="domain" description="DUF2147" evidence="2">
    <location>
        <begin position="87"/>
        <end position="200"/>
    </location>
</feature>
<dbReference type="InterPro" id="IPR019223">
    <property type="entry name" value="DUF2147"/>
</dbReference>
<keyword evidence="4" id="KW-1185">Reference proteome</keyword>
<reference evidence="3 4" key="1">
    <citation type="submission" date="2017-07" db="EMBL/GenBank/DDBJ databases">
        <title>Elstera cyanobacteriorum sp. nov., a novel bacterium isolated from cyanobacterial aggregates in a eutrophic lake.</title>
        <authorList>
            <person name="Cai H."/>
        </authorList>
    </citation>
    <scope>NUCLEOTIDE SEQUENCE [LARGE SCALE GENOMIC DNA]</scope>
    <source>
        <strain evidence="3 4">TH019</strain>
    </source>
</reference>
<evidence type="ECO:0000313" key="4">
    <source>
        <dbReference type="Proteomes" id="UP000216361"/>
    </source>
</evidence>
<dbReference type="EMBL" id="NOXS01000016">
    <property type="protein sequence ID" value="OYQ22046.1"/>
    <property type="molecule type" value="Genomic_DNA"/>
</dbReference>
<accession>A0A255XYK2</accession>
<dbReference type="Gene3D" id="2.40.128.520">
    <property type="match status" value="1"/>
</dbReference>
<sequence>MRSGLGRAKTPIKAGSGQTGLTDCRLRKRDAFNANTAALCSAARGPTNAPPNPWEEPMRIPVIAALGGAFLSTFAVAAGSPADLSAQWLTEGGKSRVEIGACPNAPTQLCGKIVWLREPTNPDGSPKVDKENSDETLKKRPILGLQMLRGFKWDGEKWDDGYIYNPEDGKEYDSVIRIKGPGELEVKGCVLFICKRQAWTDPKKGS</sequence>
<dbReference type="Pfam" id="PF09917">
    <property type="entry name" value="DUF2147"/>
    <property type="match status" value="1"/>
</dbReference>
<evidence type="ECO:0000259" key="2">
    <source>
        <dbReference type="Pfam" id="PF09917"/>
    </source>
</evidence>
<dbReference type="Proteomes" id="UP000216361">
    <property type="component" value="Unassembled WGS sequence"/>
</dbReference>
<evidence type="ECO:0000313" key="3">
    <source>
        <dbReference type="EMBL" id="OYQ22046.1"/>
    </source>
</evidence>
<dbReference type="PANTHER" id="PTHR36919">
    <property type="entry name" value="BLR1215 PROTEIN"/>
    <property type="match status" value="1"/>
</dbReference>
<gene>
    <name evidence="3" type="ORF">CHR90_00745</name>
</gene>
<comment type="caution">
    <text evidence="3">The sequence shown here is derived from an EMBL/GenBank/DDBJ whole genome shotgun (WGS) entry which is preliminary data.</text>
</comment>
<proteinExistence type="predicted"/>
<dbReference type="PANTHER" id="PTHR36919:SF2">
    <property type="entry name" value="BLL6627 PROTEIN"/>
    <property type="match status" value="1"/>
</dbReference>
<name>A0A255XYK2_9PROT</name>
<evidence type="ECO:0000256" key="1">
    <source>
        <dbReference type="SAM" id="MobiDB-lite"/>
    </source>
</evidence>
<protein>
    <recommendedName>
        <fullName evidence="2">DUF2147 domain-containing protein</fullName>
    </recommendedName>
</protein>
<dbReference type="OrthoDB" id="9811671at2"/>